<dbReference type="InterPro" id="IPR032675">
    <property type="entry name" value="LRR_dom_sf"/>
</dbReference>
<evidence type="ECO:0000313" key="4">
    <source>
        <dbReference type="Proteomes" id="UP001175226"/>
    </source>
</evidence>
<dbReference type="Proteomes" id="UP001175226">
    <property type="component" value="Unassembled WGS sequence"/>
</dbReference>
<dbReference type="EMBL" id="JAUEPT010000010">
    <property type="protein sequence ID" value="KAK0448238.1"/>
    <property type="molecule type" value="Genomic_DNA"/>
</dbReference>
<comment type="caution">
    <text evidence="3">The sequence shown here is derived from an EMBL/GenBank/DDBJ whole genome shotgun (WGS) entry which is preliminary data.</text>
</comment>
<dbReference type="Pfam" id="PF12937">
    <property type="entry name" value="F-box-like"/>
    <property type="match status" value="1"/>
</dbReference>
<dbReference type="InterPro" id="IPR036047">
    <property type="entry name" value="F-box-like_dom_sf"/>
</dbReference>
<dbReference type="Gene3D" id="3.80.10.10">
    <property type="entry name" value="Ribonuclease Inhibitor"/>
    <property type="match status" value="1"/>
</dbReference>
<evidence type="ECO:0000259" key="2">
    <source>
        <dbReference type="Pfam" id="PF12937"/>
    </source>
</evidence>
<sequence>MSKGRRNGLRSRSRLVYFCVFSPCLIGCVSRSGPVVVTRPRKDLIALLPQELVDLIIDNLRDYRSLHSCSLVCRAFVSHTREILFRRIDLSFREVCNKLLLPKSTLDCIKSLHMSLRMIHRIWGGTQSVLNHPAFPQLMTQLGPLRLTLAHLSWPQLNDDARRALSMHAFRNINLGKSVFSSVVDLCEFLYGSPELETLVLEGLYIPDDIAPSLHPYNQRGPSVSRLRLEHDISGLSPFKLIVDARVCPVSFDKLRDLDVTISNAEDLATLQNVLEILDTLETLKVSHTPYKYHQAQLPRSHLNLKNLHRLDLDLDDFNDAISTTDQADLFEWWHAVWEDSKSTSVEELSITTNIELSVEDNYDVAVWSKIATALSSPAWARLSALCIVIHIYDYDIGQDLHRYKEAIQHATNGSSVKVSIIVECPEDHSEPDSEMQWGEEQEDEDVSHSDLDDW</sequence>
<evidence type="ECO:0000313" key="3">
    <source>
        <dbReference type="EMBL" id="KAK0448238.1"/>
    </source>
</evidence>
<proteinExistence type="predicted"/>
<dbReference type="InterPro" id="IPR001810">
    <property type="entry name" value="F-box_dom"/>
</dbReference>
<dbReference type="CDD" id="cd09917">
    <property type="entry name" value="F-box_SF"/>
    <property type="match status" value="1"/>
</dbReference>
<feature type="domain" description="F-box" evidence="2">
    <location>
        <begin position="46"/>
        <end position="90"/>
    </location>
</feature>
<organism evidence="3 4">
    <name type="scientific">Armillaria borealis</name>
    <dbReference type="NCBI Taxonomy" id="47425"/>
    <lineage>
        <taxon>Eukaryota</taxon>
        <taxon>Fungi</taxon>
        <taxon>Dikarya</taxon>
        <taxon>Basidiomycota</taxon>
        <taxon>Agaricomycotina</taxon>
        <taxon>Agaricomycetes</taxon>
        <taxon>Agaricomycetidae</taxon>
        <taxon>Agaricales</taxon>
        <taxon>Marasmiineae</taxon>
        <taxon>Physalacriaceae</taxon>
        <taxon>Armillaria</taxon>
    </lineage>
</organism>
<name>A0AA39JSY3_9AGAR</name>
<dbReference type="AlphaFoldDB" id="A0AA39JSY3"/>
<accession>A0AA39JSY3</accession>
<evidence type="ECO:0000256" key="1">
    <source>
        <dbReference type="SAM" id="MobiDB-lite"/>
    </source>
</evidence>
<dbReference type="SUPFAM" id="SSF81383">
    <property type="entry name" value="F-box domain"/>
    <property type="match status" value="1"/>
</dbReference>
<keyword evidence="4" id="KW-1185">Reference proteome</keyword>
<protein>
    <recommendedName>
        <fullName evidence="2">F-box domain-containing protein</fullName>
    </recommendedName>
</protein>
<gene>
    <name evidence="3" type="ORF">EV421DRAFT_118881</name>
</gene>
<reference evidence="3" key="1">
    <citation type="submission" date="2023-06" db="EMBL/GenBank/DDBJ databases">
        <authorList>
            <consortium name="Lawrence Berkeley National Laboratory"/>
            <person name="Ahrendt S."/>
            <person name="Sahu N."/>
            <person name="Indic B."/>
            <person name="Wong-Bajracharya J."/>
            <person name="Merenyi Z."/>
            <person name="Ke H.-M."/>
            <person name="Monk M."/>
            <person name="Kocsube S."/>
            <person name="Drula E."/>
            <person name="Lipzen A."/>
            <person name="Balint B."/>
            <person name="Henrissat B."/>
            <person name="Andreopoulos B."/>
            <person name="Martin F.M."/>
            <person name="Harder C.B."/>
            <person name="Rigling D."/>
            <person name="Ford K.L."/>
            <person name="Foster G.D."/>
            <person name="Pangilinan J."/>
            <person name="Papanicolaou A."/>
            <person name="Barry K."/>
            <person name="LaButti K."/>
            <person name="Viragh M."/>
            <person name="Koriabine M."/>
            <person name="Yan M."/>
            <person name="Riley R."/>
            <person name="Champramary S."/>
            <person name="Plett K.L."/>
            <person name="Tsai I.J."/>
            <person name="Slot J."/>
            <person name="Sipos G."/>
            <person name="Plett J."/>
            <person name="Nagy L.G."/>
            <person name="Grigoriev I.V."/>
        </authorList>
    </citation>
    <scope>NUCLEOTIDE SEQUENCE</scope>
    <source>
        <strain evidence="3">FPL87.14</strain>
    </source>
</reference>
<feature type="region of interest" description="Disordered" evidence="1">
    <location>
        <begin position="428"/>
        <end position="455"/>
    </location>
</feature>
<dbReference type="SUPFAM" id="SSF52047">
    <property type="entry name" value="RNI-like"/>
    <property type="match status" value="1"/>
</dbReference>